<evidence type="ECO:0000313" key="3">
    <source>
        <dbReference type="EMBL" id="RKQ69469.1"/>
    </source>
</evidence>
<feature type="region of interest" description="Disordered" evidence="1">
    <location>
        <begin position="98"/>
        <end position="118"/>
    </location>
</feature>
<keyword evidence="2" id="KW-0732">Signal</keyword>
<accession>A0A420WER6</accession>
<dbReference type="InParanoid" id="A0A420WER6"/>
<feature type="chain" id="PRO_5019365467" evidence="2">
    <location>
        <begin position="29"/>
        <end position="429"/>
    </location>
</feature>
<name>A0A420WER6_9PROT</name>
<dbReference type="GO" id="GO:0005829">
    <property type="term" value="C:cytosol"/>
    <property type="evidence" value="ECO:0007669"/>
    <property type="project" value="TreeGrafter"/>
</dbReference>
<dbReference type="PANTHER" id="PTHR11647">
    <property type="entry name" value="HYDRANTOINASE/DIHYDROPYRIMIDINASE FAMILY MEMBER"/>
    <property type="match status" value="1"/>
</dbReference>
<feature type="compositionally biased region" description="Basic and acidic residues" evidence="1">
    <location>
        <begin position="410"/>
        <end position="429"/>
    </location>
</feature>
<organism evidence="3 4">
    <name type="scientific">Litorimonas taeanensis</name>
    <dbReference type="NCBI Taxonomy" id="568099"/>
    <lineage>
        <taxon>Bacteria</taxon>
        <taxon>Pseudomonadati</taxon>
        <taxon>Pseudomonadota</taxon>
        <taxon>Alphaproteobacteria</taxon>
        <taxon>Maricaulales</taxon>
        <taxon>Robiginitomaculaceae</taxon>
    </lineage>
</organism>
<dbReference type="RefSeq" id="WP_121102212.1">
    <property type="nucleotide sequence ID" value="NZ_RBII01000002.1"/>
</dbReference>
<evidence type="ECO:0000256" key="1">
    <source>
        <dbReference type="SAM" id="MobiDB-lite"/>
    </source>
</evidence>
<dbReference type="EMBL" id="RBII01000002">
    <property type="protein sequence ID" value="RKQ69469.1"/>
    <property type="molecule type" value="Genomic_DNA"/>
</dbReference>
<dbReference type="OrthoDB" id="9802793at2"/>
<protein>
    <submittedName>
        <fullName evidence="3">Imidazolonepropionase-like amidohydrolase</fullName>
    </submittedName>
</protein>
<comment type="caution">
    <text evidence="3">The sequence shown here is derived from an EMBL/GenBank/DDBJ whole genome shotgun (WGS) entry which is preliminary data.</text>
</comment>
<proteinExistence type="predicted"/>
<sequence>MKHKTMNIRAALLSAVFSVGILSVSAHAQNVLIQDATVVVPDGRSSDTDILIQDGRIISIGRDIAAPDGAEVLGAAGYWVTPGLFSPYSSLGLVEVSGESSTNDTRSSDSDTSVSERAVDSFNPRSVHIANVRRRGITHLVSTGEAAGDSIFAGIGLIASTEGDFDSVLNEAAFVHVALGESGSNHAGGSRSAAMAQLRAALGDALTYRTRFNAPSDGDALSRQDAAALAPAARGEIPLLISANQASDLMTLTRLKKEFPRLNIIVIGAMEAWQVADALKAADIKVVIDPVNNLPDRFEGRGASLDNITILDAAGVDYAIANLSSQGVAKPAPINQHAGNAVGNGLDWDKAFAAISSTPRRWFGLSPNTISTGPISTLIIWDGDPLEATSAPLKLWIDGKEQSLTSRQSLLRDRYNPTSDDTRPYKYRN</sequence>
<dbReference type="GO" id="GO:0016812">
    <property type="term" value="F:hydrolase activity, acting on carbon-nitrogen (but not peptide) bonds, in cyclic amides"/>
    <property type="evidence" value="ECO:0007669"/>
    <property type="project" value="TreeGrafter"/>
</dbReference>
<dbReference type="InterPro" id="IPR050378">
    <property type="entry name" value="Metallo-dep_Hydrolases_sf"/>
</dbReference>
<gene>
    <name evidence="3" type="ORF">DES40_2270</name>
</gene>
<dbReference type="Gene3D" id="3.20.20.140">
    <property type="entry name" value="Metal-dependent hydrolases"/>
    <property type="match status" value="1"/>
</dbReference>
<feature type="compositionally biased region" description="Low complexity" evidence="1">
    <location>
        <begin position="100"/>
        <end position="115"/>
    </location>
</feature>
<feature type="region of interest" description="Disordered" evidence="1">
    <location>
        <begin position="408"/>
        <end position="429"/>
    </location>
</feature>
<reference evidence="3 4" key="1">
    <citation type="submission" date="2018-10" db="EMBL/GenBank/DDBJ databases">
        <title>Genomic Encyclopedia of Type Strains, Phase IV (KMG-IV): sequencing the most valuable type-strain genomes for metagenomic binning, comparative biology and taxonomic classification.</title>
        <authorList>
            <person name="Goeker M."/>
        </authorList>
    </citation>
    <scope>NUCLEOTIDE SEQUENCE [LARGE SCALE GENOMIC DNA]</scope>
    <source>
        <strain evidence="3 4">DSM 22008</strain>
    </source>
</reference>
<dbReference type="AlphaFoldDB" id="A0A420WER6"/>
<evidence type="ECO:0000313" key="4">
    <source>
        <dbReference type="Proteomes" id="UP000282211"/>
    </source>
</evidence>
<dbReference type="Proteomes" id="UP000282211">
    <property type="component" value="Unassembled WGS sequence"/>
</dbReference>
<keyword evidence="3" id="KW-0378">Hydrolase</keyword>
<keyword evidence="4" id="KW-1185">Reference proteome</keyword>
<feature type="signal peptide" evidence="2">
    <location>
        <begin position="1"/>
        <end position="28"/>
    </location>
</feature>
<dbReference type="PANTHER" id="PTHR11647:SF1">
    <property type="entry name" value="COLLAPSIN RESPONSE MEDIATOR PROTEIN"/>
    <property type="match status" value="1"/>
</dbReference>
<dbReference type="InterPro" id="IPR011059">
    <property type="entry name" value="Metal-dep_hydrolase_composite"/>
</dbReference>
<dbReference type="SUPFAM" id="SSF51338">
    <property type="entry name" value="Composite domain of metallo-dependent hydrolases"/>
    <property type="match status" value="1"/>
</dbReference>
<dbReference type="Gene3D" id="2.30.40.10">
    <property type="entry name" value="Urease, subunit C, domain 1"/>
    <property type="match status" value="1"/>
</dbReference>
<evidence type="ECO:0000256" key="2">
    <source>
        <dbReference type="SAM" id="SignalP"/>
    </source>
</evidence>